<gene>
    <name evidence="3" type="ORF">BKA05_000826</name>
</gene>
<evidence type="ECO:0000313" key="3">
    <source>
        <dbReference type="EMBL" id="NYI09311.1"/>
    </source>
</evidence>
<sequence length="75" mass="8359">MKQGLKQALKRVAPGGGDQELAERVARLEREVADLRRHNLRLAELADVVQELLVPMAQRDQERVDAAIAAFQDAL</sequence>
<feature type="coiled-coil region" evidence="1">
    <location>
        <begin position="18"/>
        <end position="45"/>
    </location>
</feature>
<evidence type="ECO:0000259" key="2">
    <source>
        <dbReference type="Pfam" id="PF20537"/>
    </source>
</evidence>
<feature type="domain" description="DUF6752" evidence="2">
    <location>
        <begin position="21"/>
        <end position="74"/>
    </location>
</feature>
<dbReference type="InterPro" id="IPR046640">
    <property type="entry name" value="DUF6752"/>
</dbReference>
<evidence type="ECO:0000256" key="1">
    <source>
        <dbReference type="SAM" id="Coils"/>
    </source>
</evidence>
<reference evidence="3 4" key="1">
    <citation type="submission" date="2020-07" db="EMBL/GenBank/DDBJ databases">
        <title>Sequencing the genomes of 1000 actinobacteria strains.</title>
        <authorList>
            <person name="Klenk H.-P."/>
        </authorList>
    </citation>
    <scope>NUCLEOTIDE SEQUENCE [LARGE SCALE GENOMIC DNA]</scope>
    <source>
        <strain evidence="3 4">DSM 18248</strain>
    </source>
</reference>
<organism evidence="3 4">
    <name type="scientific">Nocardioides marinus</name>
    <dbReference type="NCBI Taxonomy" id="374514"/>
    <lineage>
        <taxon>Bacteria</taxon>
        <taxon>Bacillati</taxon>
        <taxon>Actinomycetota</taxon>
        <taxon>Actinomycetes</taxon>
        <taxon>Propionibacteriales</taxon>
        <taxon>Nocardioidaceae</taxon>
        <taxon>Nocardioides</taxon>
    </lineage>
</organism>
<comment type="caution">
    <text evidence="3">The sequence shown here is derived from an EMBL/GenBank/DDBJ whole genome shotgun (WGS) entry which is preliminary data.</text>
</comment>
<proteinExistence type="predicted"/>
<dbReference type="RefSeq" id="WP_179530314.1">
    <property type="nucleotide sequence ID" value="NZ_BAAAPP010000012.1"/>
</dbReference>
<accession>A0A7Z0C3Q9</accession>
<dbReference type="AlphaFoldDB" id="A0A7Z0C3Q9"/>
<keyword evidence="1" id="KW-0175">Coiled coil</keyword>
<protein>
    <recommendedName>
        <fullName evidence="2">DUF6752 domain-containing protein</fullName>
    </recommendedName>
</protein>
<dbReference type="Proteomes" id="UP000537326">
    <property type="component" value="Unassembled WGS sequence"/>
</dbReference>
<dbReference type="EMBL" id="JACBZI010000001">
    <property type="protein sequence ID" value="NYI09311.1"/>
    <property type="molecule type" value="Genomic_DNA"/>
</dbReference>
<dbReference type="Pfam" id="PF20537">
    <property type="entry name" value="DUF6752"/>
    <property type="match status" value="1"/>
</dbReference>
<name>A0A7Z0C3Q9_9ACTN</name>
<evidence type="ECO:0000313" key="4">
    <source>
        <dbReference type="Proteomes" id="UP000537326"/>
    </source>
</evidence>
<keyword evidence="4" id="KW-1185">Reference proteome</keyword>